<sequence>MLYFPALPNLFAMMIFNEVARSVKSFRRMLPDPNPTTTTILNLIRLLVNIDYVERVTRPGCPTYPVEFSIPLYFCTITFRTLTLANIVAKILLEACYFYGGHIPIYARSQLTSVLEDYHKDTAFAVEVYIMAAYFLSLICLHLFIYIELRLREKWISDLKNQTEADSEKAETRDVTQVHGNRMHQLRITRWKVNSALLFAFIWVC</sequence>
<dbReference type="EMBL" id="ML119823">
    <property type="protein sequence ID" value="RPA73375.1"/>
    <property type="molecule type" value="Genomic_DNA"/>
</dbReference>
<reference evidence="2 3" key="1">
    <citation type="journal article" date="2018" name="Nat. Ecol. Evol.">
        <title>Pezizomycetes genomes reveal the molecular basis of ectomycorrhizal truffle lifestyle.</title>
        <authorList>
            <person name="Murat C."/>
            <person name="Payen T."/>
            <person name="Noel B."/>
            <person name="Kuo A."/>
            <person name="Morin E."/>
            <person name="Chen J."/>
            <person name="Kohler A."/>
            <person name="Krizsan K."/>
            <person name="Balestrini R."/>
            <person name="Da Silva C."/>
            <person name="Montanini B."/>
            <person name="Hainaut M."/>
            <person name="Levati E."/>
            <person name="Barry K.W."/>
            <person name="Belfiori B."/>
            <person name="Cichocki N."/>
            <person name="Clum A."/>
            <person name="Dockter R.B."/>
            <person name="Fauchery L."/>
            <person name="Guy J."/>
            <person name="Iotti M."/>
            <person name="Le Tacon F."/>
            <person name="Lindquist E.A."/>
            <person name="Lipzen A."/>
            <person name="Malagnac F."/>
            <person name="Mello A."/>
            <person name="Molinier V."/>
            <person name="Miyauchi S."/>
            <person name="Poulain J."/>
            <person name="Riccioni C."/>
            <person name="Rubini A."/>
            <person name="Sitrit Y."/>
            <person name="Splivallo R."/>
            <person name="Traeger S."/>
            <person name="Wang M."/>
            <person name="Zifcakova L."/>
            <person name="Wipf D."/>
            <person name="Zambonelli A."/>
            <person name="Paolocci F."/>
            <person name="Nowrousian M."/>
            <person name="Ottonello S."/>
            <person name="Baldrian P."/>
            <person name="Spatafora J.W."/>
            <person name="Henrissat B."/>
            <person name="Nagy L.G."/>
            <person name="Aury J.M."/>
            <person name="Wincker P."/>
            <person name="Grigoriev I.V."/>
            <person name="Bonfante P."/>
            <person name="Martin F.M."/>
        </authorList>
    </citation>
    <scope>NUCLEOTIDE SEQUENCE [LARGE SCALE GENOMIC DNA]</scope>
    <source>
        <strain evidence="2 3">RN42</strain>
    </source>
</reference>
<keyword evidence="1" id="KW-0472">Membrane</keyword>
<evidence type="ECO:0000313" key="2">
    <source>
        <dbReference type="EMBL" id="RPA73375.1"/>
    </source>
</evidence>
<feature type="transmembrane region" description="Helical" evidence="1">
    <location>
        <begin position="128"/>
        <end position="147"/>
    </location>
</feature>
<dbReference type="AlphaFoldDB" id="A0A3N4HH54"/>
<gene>
    <name evidence="2" type="ORF">BJ508DRAFT_334125</name>
</gene>
<organism evidence="2 3">
    <name type="scientific">Ascobolus immersus RN42</name>
    <dbReference type="NCBI Taxonomy" id="1160509"/>
    <lineage>
        <taxon>Eukaryota</taxon>
        <taxon>Fungi</taxon>
        <taxon>Dikarya</taxon>
        <taxon>Ascomycota</taxon>
        <taxon>Pezizomycotina</taxon>
        <taxon>Pezizomycetes</taxon>
        <taxon>Pezizales</taxon>
        <taxon>Ascobolaceae</taxon>
        <taxon>Ascobolus</taxon>
    </lineage>
</organism>
<keyword evidence="1" id="KW-1133">Transmembrane helix</keyword>
<evidence type="ECO:0000256" key="1">
    <source>
        <dbReference type="SAM" id="Phobius"/>
    </source>
</evidence>
<name>A0A3N4HH54_ASCIM</name>
<dbReference type="Proteomes" id="UP000275078">
    <property type="component" value="Unassembled WGS sequence"/>
</dbReference>
<protein>
    <submittedName>
        <fullName evidence="2">Uncharacterized protein</fullName>
    </submittedName>
</protein>
<accession>A0A3N4HH54</accession>
<keyword evidence="1" id="KW-0812">Transmembrane</keyword>
<evidence type="ECO:0000313" key="3">
    <source>
        <dbReference type="Proteomes" id="UP000275078"/>
    </source>
</evidence>
<keyword evidence="3" id="KW-1185">Reference proteome</keyword>
<proteinExistence type="predicted"/>